<gene>
    <name evidence="1" type="ORF">H2RhizoLitter491218_000002</name>
</gene>
<proteinExistence type="predicted"/>
<name>A0A514D1X8_9VIRU</name>
<accession>A0A514D1X8</accession>
<dbReference type="EMBL" id="MN033513">
    <property type="protein sequence ID" value="QDH87624.1"/>
    <property type="molecule type" value="Genomic_RNA"/>
</dbReference>
<organism evidence="1">
    <name type="scientific">Leviviridae sp</name>
    <dbReference type="NCBI Taxonomy" id="2027243"/>
    <lineage>
        <taxon>Viruses</taxon>
        <taxon>Riboviria</taxon>
        <taxon>Orthornavirae</taxon>
        <taxon>Lenarviricota</taxon>
        <taxon>Leviviricetes</taxon>
        <taxon>Norzivirales</taxon>
        <taxon>Fiersviridae</taxon>
    </lineage>
</organism>
<evidence type="ECO:0000313" key="1">
    <source>
        <dbReference type="EMBL" id="QDH87624.1"/>
    </source>
</evidence>
<sequence>MAFADPQSVKISGVTTSLPRVSTGKYESLYRSADGNIELLASTSEGKRVRATIRINHKKITADPFIPTTNVSVGSSIYLVFDSPVVGYTDAELKAVYDGFIEALQATSSLLVTKLLGGES</sequence>
<protein>
    <submittedName>
        <fullName evidence="1">Uncharacterized protein</fullName>
    </submittedName>
</protein>
<reference evidence="1" key="1">
    <citation type="submission" date="2019-05" db="EMBL/GenBank/DDBJ databases">
        <title>Metatranscriptomic reconstruction reveals RNA viruses with the potential to shape carbon cycling in soil.</title>
        <authorList>
            <person name="Starr E.P."/>
            <person name="Nuccio E."/>
            <person name="Pett-Ridge J."/>
            <person name="Banfield J.F."/>
            <person name="Firestone M.K."/>
        </authorList>
    </citation>
    <scope>NUCLEOTIDE SEQUENCE</scope>
    <source>
        <strain evidence="1">H2_Rhizo_Litter_49_scaffold_1218</strain>
    </source>
</reference>